<dbReference type="InterPro" id="IPR027417">
    <property type="entry name" value="P-loop_NTPase"/>
</dbReference>
<evidence type="ECO:0000259" key="2">
    <source>
        <dbReference type="Pfam" id="PF13175"/>
    </source>
</evidence>
<dbReference type="EMBL" id="CAADEZ010000002">
    <property type="protein sequence ID" value="VFJ42913.1"/>
    <property type="molecule type" value="Genomic_DNA"/>
</dbReference>
<dbReference type="PANTHER" id="PTHR43581">
    <property type="entry name" value="ATP/GTP PHOSPHATASE"/>
    <property type="match status" value="1"/>
</dbReference>
<evidence type="ECO:0000313" key="5">
    <source>
        <dbReference type="EMBL" id="VFJ43546.1"/>
    </source>
</evidence>
<dbReference type="InterPro" id="IPR003959">
    <property type="entry name" value="ATPase_AAA_core"/>
</dbReference>
<evidence type="ECO:0000313" key="4">
    <source>
        <dbReference type="EMBL" id="VFJ42913.1"/>
    </source>
</evidence>
<dbReference type="PANTHER" id="PTHR43581:SF2">
    <property type="entry name" value="EXCINUCLEASE ATPASE SUBUNIT"/>
    <property type="match status" value="1"/>
</dbReference>
<name>A0A450RWI4_9GAMM</name>
<sequence length="386" mass="42734">MITRLDLQHFKCFEILKLPLGPLTLLSGANASGKSSVLQALALLHQTLRGHEWSIRLMLNGPTLELGTVLDVIDEVHGRREFELGMVYGDETYDWRFSGDRKEMSMAVERVVIGDTPYEQPALLRHLLPYTPGLAPDETGSTASLLARCLLRLTYLTAERIGPREIYPLEDPQTTTVVGPRGEHAASLLHWGRDEPVVDGLAIEGVAKTRLHQARAWMRLFFPGCALEVQQIPQTNAVTLGLRTSDDTNFHRPVHAGFGLTQVLPIVIAAVSADKGDILLIENPEVHLHPAGQAFMGQFLVDVARAGIQVIVETHSDHVLNGIRRWVKAGRIAPEQVALHFFRARSEDGAQVTSPQLNRSGSLDAWPEGFFDQFDKDVNYLAGWGE</sequence>
<dbReference type="AlphaFoldDB" id="A0A450RWI4"/>
<dbReference type="InterPro" id="IPR014592">
    <property type="entry name" value="P-loop_UCP034888"/>
</dbReference>
<feature type="domain" description="ATPase AAA-type core" evidence="3">
    <location>
        <begin position="239"/>
        <end position="321"/>
    </location>
</feature>
<proteinExistence type="predicted"/>
<gene>
    <name evidence="4" type="ORF">BECKFM1743A_GA0114220_1000224</name>
    <name evidence="6" type="ORF">BECKFM1743B_GA0114221_1000224</name>
    <name evidence="5" type="ORF">BECKFM1743C_GA0114222_1000224</name>
</gene>
<accession>A0A450RWI4</accession>
<reference evidence="5" key="1">
    <citation type="submission" date="2019-02" db="EMBL/GenBank/DDBJ databases">
        <authorList>
            <person name="Gruber-Vodicka R. H."/>
            <person name="Seah K. B. B."/>
        </authorList>
    </citation>
    <scope>NUCLEOTIDE SEQUENCE</scope>
    <source>
        <strain evidence="4">BECK_BZ163</strain>
        <strain evidence="6">BECK_BZ164</strain>
        <strain evidence="5">BECK_BZ165</strain>
    </source>
</reference>
<protein>
    <submittedName>
        <fullName evidence="5">Predicted ATPase</fullName>
    </submittedName>
</protein>
<dbReference type="EMBL" id="CAADFA010000002">
    <property type="protein sequence ID" value="VFJ43546.1"/>
    <property type="molecule type" value="Genomic_DNA"/>
</dbReference>
<dbReference type="InterPro" id="IPR041685">
    <property type="entry name" value="AAA_GajA/Old/RecF-like"/>
</dbReference>
<dbReference type="Gene3D" id="3.40.50.300">
    <property type="entry name" value="P-loop containing nucleotide triphosphate hydrolases"/>
    <property type="match status" value="2"/>
</dbReference>
<dbReference type="GO" id="GO:0005524">
    <property type="term" value="F:ATP binding"/>
    <property type="evidence" value="ECO:0007669"/>
    <property type="project" value="InterPro"/>
</dbReference>
<feature type="domain" description="DUF3696" evidence="1">
    <location>
        <begin position="332"/>
        <end position="379"/>
    </location>
</feature>
<dbReference type="SUPFAM" id="SSF52540">
    <property type="entry name" value="P-loop containing nucleoside triphosphate hydrolases"/>
    <property type="match status" value="1"/>
</dbReference>
<dbReference type="Pfam" id="PF13175">
    <property type="entry name" value="AAA_15"/>
    <property type="match status" value="1"/>
</dbReference>
<dbReference type="InterPro" id="IPR022532">
    <property type="entry name" value="DUF3696"/>
</dbReference>
<evidence type="ECO:0000259" key="3">
    <source>
        <dbReference type="Pfam" id="PF13304"/>
    </source>
</evidence>
<dbReference type="GO" id="GO:0016887">
    <property type="term" value="F:ATP hydrolysis activity"/>
    <property type="evidence" value="ECO:0007669"/>
    <property type="project" value="InterPro"/>
</dbReference>
<dbReference type="Pfam" id="PF13304">
    <property type="entry name" value="AAA_21"/>
    <property type="match status" value="1"/>
</dbReference>
<evidence type="ECO:0000259" key="1">
    <source>
        <dbReference type="Pfam" id="PF12476"/>
    </source>
</evidence>
<dbReference type="InterPro" id="IPR051396">
    <property type="entry name" value="Bact_Antivir_Def_Nuclease"/>
</dbReference>
<feature type="domain" description="Endonuclease GajA/Old nuclease/RecF-like AAA" evidence="2">
    <location>
        <begin position="1"/>
        <end position="88"/>
    </location>
</feature>
<evidence type="ECO:0000313" key="6">
    <source>
        <dbReference type="EMBL" id="VFK05590.1"/>
    </source>
</evidence>
<dbReference type="Pfam" id="PF12476">
    <property type="entry name" value="DUF3696"/>
    <property type="match status" value="1"/>
</dbReference>
<dbReference type="EMBL" id="CAADFL010000002">
    <property type="protein sequence ID" value="VFK05590.1"/>
    <property type="molecule type" value="Genomic_DNA"/>
</dbReference>
<dbReference type="PIRSF" id="PIRSF034888">
    <property type="entry name" value="P-loop_UCP034888"/>
    <property type="match status" value="1"/>
</dbReference>
<organism evidence="5">
    <name type="scientific">Candidatus Kentrum sp. FM</name>
    <dbReference type="NCBI Taxonomy" id="2126340"/>
    <lineage>
        <taxon>Bacteria</taxon>
        <taxon>Pseudomonadati</taxon>
        <taxon>Pseudomonadota</taxon>
        <taxon>Gammaproteobacteria</taxon>
        <taxon>Candidatus Kentrum</taxon>
    </lineage>
</organism>